<keyword evidence="6" id="KW-1185">Reference proteome</keyword>
<evidence type="ECO:0000256" key="2">
    <source>
        <dbReference type="ARBA" id="ARBA00023157"/>
    </source>
</evidence>
<dbReference type="Pfam" id="PF01083">
    <property type="entry name" value="Cutinase"/>
    <property type="match status" value="1"/>
</dbReference>
<feature type="signal peptide" evidence="4">
    <location>
        <begin position="1"/>
        <end position="16"/>
    </location>
</feature>
<proteinExistence type="predicted"/>
<dbReference type="InterPro" id="IPR029058">
    <property type="entry name" value="AB_hydrolase_fold"/>
</dbReference>
<feature type="region of interest" description="Disordered" evidence="3">
    <location>
        <begin position="227"/>
        <end position="252"/>
    </location>
</feature>
<dbReference type="PROSITE" id="PS51257">
    <property type="entry name" value="PROKAR_LIPOPROTEIN"/>
    <property type="match status" value="1"/>
</dbReference>
<protein>
    <recommendedName>
        <fullName evidence="7">Cutinase</fullName>
    </recommendedName>
</protein>
<evidence type="ECO:0000313" key="5">
    <source>
        <dbReference type="EMBL" id="KAK7725330.1"/>
    </source>
</evidence>
<evidence type="ECO:0000313" key="6">
    <source>
        <dbReference type="Proteomes" id="UP001430848"/>
    </source>
</evidence>
<dbReference type="PANTHER" id="PTHR33630:SF9">
    <property type="entry name" value="CUTINASE 4"/>
    <property type="match status" value="1"/>
</dbReference>
<dbReference type="InterPro" id="IPR000675">
    <property type="entry name" value="Cutinase/axe"/>
</dbReference>
<comment type="caution">
    <text evidence="5">The sequence shown here is derived from an EMBL/GenBank/DDBJ whole genome shotgun (WGS) entry which is preliminary data.</text>
</comment>
<keyword evidence="1" id="KW-0378">Hydrolase</keyword>
<evidence type="ECO:0000256" key="4">
    <source>
        <dbReference type="SAM" id="SignalP"/>
    </source>
</evidence>
<sequence>MIKPLLLSGLAAAAAAQTTNTSSQACVTGNAVHLIVARASLEPPGFGVLANISTRVIEQLPGSNAEAVVYPATLDGYQNSEGQGVAAMTQLVNSYAQACPSSRMVLMGYSQGAQVAADTVCGSTISGFAQTQAVSTAVTDKIAAIMLMGDPTHAVGQPFDQGTSTKNGVFPRVDNAGCAAVTSKMVSFCNANDTFCDSGQNLTVHLSYVQDNGTSAVNFITEKVKAGAGSSNSSGSTSGSGSGSGTVTTNAASRARAAPRGFALLAGAAKMLAN</sequence>
<accession>A0ABR1P391</accession>
<evidence type="ECO:0000256" key="3">
    <source>
        <dbReference type="SAM" id="MobiDB-lite"/>
    </source>
</evidence>
<dbReference type="EMBL" id="JAKNSF020000050">
    <property type="protein sequence ID" value="KAK7725330.1"/>
    <property type="molecule type" value="Genomic_DNA"/>
</dbReference>
<name>A0ABR1P391_DIAER</name>
<dbReference type="PANTHER" id="PTHR33630">
    <property type="entry name" value="CUTINASE RV1984C-RELATED-RELATED"/>
    <property type="match status" value="1"/>
</dbReference>
<organism evidence="5 6">
    <name type="scientific">Diaporthe eres</name>
    <name type="common">Phomopsis oblonga</name>
    <dbReference type="NCBI Taxonomy" id="83184"/>
    <lineage>
        <taxon>Eukaryota</taxon>
        <taxon>Fungi</taxon>
        <taxon>Dikarya</taxon>
        <taxon>Ascomycota</taxon>
        <taxon>Pezizomycotina</taxon>
        <taxon>Sordariomycetes</taxon>
        <taxon>Sordariomycetidae</taxon>
        <taxon>Diaporthales</taxon>
        <taxon>Diaporthaceae</taxon>
        <taxon>Diaporthe</taxon>
        <taxon>Diaporthe eres species complex</taxon>
    </lineage>
</organism>
<gene>
    <name evidence="5" type="ORF">SLS63_008194</name>
</gene>
<dbReference type="SMART" id="SM01110">
    <property type="entry name" value="Cutinase"/>
    <property type="match status" value="1"/>
</dbReference>
<feature type="compositionally biased region" description="Low complexity" evidence="3">
    <location>
        <begin position="227"/>
        <end position="237"/>
    </location>
</feature>
<dbReference type="Gene3D" id="3.40.50.1820">
    <property type="entry name" value="alpha/beta hydrolase"/>
    <property type="match status" value="1"/>
</dbReference>
<evidence type="ECO:0008006" key="7">
    <source>
        <dbReference type="Google" id="ProtNLM"/>
    </source>
</evidence>
<feature type="chain" id="PRO_5046144604" description="Cutinase" evidence="4">
    <location>
        <begin position="17"/>
        <end position="274"/>
    </location>
</feature>
<reference evidence="5 6" key="1">
    <citation type="submission" date="2024-02" db="EMBL/GenBank/DDBJ databases">
        <title>De novo assembly and annotation of 12 fungi associated with fruit tree decline syndrome in Ontario, Canada.</title>
        <authorList>
            <person name="Sulman M."/>
            <person name="Ellouze W."/>
            <person name="Ilyukhin E."/>
        </authorList>
    </citation>
    <scope>NUCLEOTIDE SEQUENCE [LARGE SCALE GENOMIC DNA]</scope>
    <source>
        <strain evidence="5 6">M169</strain>
    </source>
</reference>
<evidence type="ECO:0000256" key="1">
    <source>
        <dbReference type="ARBA" id="ARBA00022801"/>
    </source>
</evidence>
<dbReference type="Proteomes" id="UP001430848">
    <property type="component" value="Unassembled WGS sequence"/>
</dbReference>
<dbReference type="SUPFAM" id="SSF53474">
    <property type="entry name" value="alpha/beta-Hydrolases"/>
    <property type="match status" value="1"/>
</dbReference>
<keyword evidence="2" id="KW-1015">Disulfide bond</keyword>
<keyword evidence="4" id="KW-0732">Signal</keyword>